<sequence>MGLLSTRGPPVWHPATQHIKDVCAQAAAYCQPGTLLTPECGKEMCVNSPSQRLNADLPKQGSNPGLHGLKTECLPLDHDAIQNMVIVLH</sequence>
<proteinExistence type="predicted"/>
<dbReference type="AlphaFoldDB" id="A0AAV4JD72"/>
<dbReference type="Proteomes" id="UP000762676">
    <property type="component" value="Unassembled WGS sequence"/>
</dbReference>
<evidence type="ECO:0000313" key="1">
    <source>
        <dbReference type="EMBL" id="GFS19989.1"/>
    </source>
</evidence>
<reference evidence="1 2" key="1">
    <citation type="journal article" date="2021" name="Elife">
        <title>Chloroplast acquisition without the gene transfer in kleptoplastic sea slugs, Plakobranchus ocellatus.</title>
        <authorList>
            <person name="Maeda T."/>
            <person name="Takahashi S."/>
            <person name="Yoshida T."/>
            <person name="Shimamura S."/>
            <person name="Takaki Y."/>
            <person name="Nagai Y."/>
            <person name="Toyoda A."/>
            <person name="Suzuki Y."/>
            <person name="Arimoto A."/>
            <person name="Ishii H."/>
            <person name="Satoh N."/>
            <person name="Nishiyama T."/>
            <person name="Hasebe M."/>
            <person name="Maruyama T."/>
            <person name="Minagawa J."/>
            <person name="Obokata J."/>
            <person name="Shigenobu S."/>
        </authorList>
    </citation>
    <scope>NUCLEOTIDE SEQUENCE [LARGE SCALE GENOMIC DNA]</scope>
</reference>
<organism evidence="1 2">
    <name type="scientific">Elysia marginata</name>
    <dbReference type="NCBI Taxonomy" id="1093978"/>
    <lineage>
        <taxon>Eukaryota</taxon>
        <taxon>Metazoa</taxon>
        <taxon>Spiralia</taxon>
        <taxon>Lophotrochozoa</taxon>
        <taxon>Mollusca</taxon>
        <taxon>Gastropoda</taxon>
        <taxon>Heterobranchia</taxon>
        <taxon>Euthyneura</taxon>
        <taxon>Panpulmonata</taxon>
        <taxon>Sacoglossa</taxon>
        <taxon>Placobranchoidea</taxon>
        <taxon>Plakobranchidae</taxon>
        <taxon>Elysia</taxon>
    </lineage>
</organism>
<evidence type="ECO:0000313" key="2">
    <source>
        <dbReference type="Proteomes" id="UP000762676"/>
    </source>
</evidence>
<accession>A0AAV4JD72</accession>
<comment type="caution">
    <text evidence="1">The sequence shown here is derived from an EMBL/GenBank/DDBJ whole genome shotgun (WGS) entry which is preliminary data.</text>
</comment>
<protein>
    <submittedName>
        <fullName evidence="1">L-galactose dehydrogenase-like Protein</fullName>
    </submittedName>
</protein>
<dbReference type="EMBL" id="BMAT01010091">
    <property type="protein sequence ID" value="GFS19989.1"/>
    <property type="molecule type" value="Genomic_DNA"/>
</dbReference>
<gene>
    <name evidence="1" type="ORF">ElyMa_005045600</name>
</gene>
<keyword evidence="2" id="KW-1185">Reference proteome</keyword>
<name>A0AAV4JD72_9GAST</name>